<dbReference type="GO" id="GO:0008270">
    <property type="term" value="F:zinc ion binding"/>
    <property type="evidence" value="ECO:0007669"/>
    <property type="project" value="UniProtKB-KW"/>
</dbReference>
<dbReference type="OrthoDB" id="8124016at2759"/>
<reference evidence="6" key="1">
    <citation type="submission" date="2021-06" db="EMBL/GenBank/DDBJ databases">
        <authorList>
            <person name="Hodson N. C."/>
            <person name="Mongue J. A."/>
            <person name="Jaron S. K."/>
        </authorList>
    </citation>
    <scope>NUCLEOTIDE SEQUENCE</scope>
</reference>
<dbReference type="AlphaFoldDB" id="A0A8J2JIP6"/>
<evidence type="ECO:0000259" key="5">
    <source>
        <dbReference type="Pfam" id="PF02892"/>
    </source>
</evidence>
<dbReference type="GO" id="GO:0003677">
    <property type="term" value="F:DNA binding"/>
    <property type="evidence" value="ECO:0007669"/>
    <property type="project" value="InterPro"/>
</dbReference>
<evidence type="ECO:0000313" key="7">
    <source>
        <dbReference type="Proteomes" id="UP000708208"/>
    </source>
</evidence>
<evidence type="ECO:0000313" key="6">
    <source>
        <dbReference type="EMBL" id="CAG7721000.1"/>
    </source>
</evidence>
<protein>
    <recommendedName>
        <fullName evidence="5">BED-type domain-containing protein</fullName>
    </recommendedName>
</protein>
<evidence type="ECO:0000256" key="3">
    <source>
        <dbReference type="ARBA" id="ARBA00022833"/>
    </source>
</evidence>
<organism evidence="6 7">
    <name type="scientific">Allacma fusca</name>
    <dbReference type="NCBI Taxonomy" id="39272"/>
    <lineage>
        <taxon>Eukaryota</taxon>
        <taxon>Metazoa</taxon>
        <taxon>Ecdysozoa</taxon>
        <taxon>Arthropoda</taxon>
        <taxon>Hexapoda</taxon>
        <taxon>Collembola</taxon>
        <taxon>Symphypleona</taxon>
        <taxon>Sminthuridae</taxon>
        <taxon>Allacma</taxon>
    </lineage>
</organism>
<comment type="caution">
    <text evidence="6">The sequence shown here is derived from an EMBL/GenBank/DDBJ whole genome shotgun (WGS) entry which is preliminary data.</text>
</comment>
<feature type="compositionally biased region" description="Basic and acidic residues" evidence="4">
    <location>
        <begin position="16"/>
        <end position="25"/>
    </location>
</feature>
<keyword evidence="7" id="KW-1185">Reference proteome</keyword>
<dbReference type="Proteomes" id="UP000708208">
    <property type="component" value="Unassembled WGS sequence"/>
</dbReference>
<evidence type="ECO:0000256" key="4">
    <source>
        <dbReference type="SAM" id="MobiDB-lite"/>
    </source>
</evidence>
<dbReference type="InterPro" id="IPR003656">
    <property type="entry name" value="Znf_BED"/>
</dbReference>
<proteinExistence type="predicted"/>
<accession>A0A8J2JIP6</accession>
<keyword evidence="2" id="KW-0863">Zinc-finger</keyword>
<keyword evidence="3" id="KW-0862">Zinc</keyword>
<evidence type="ECO:0000256" key="1">
    <source>
        <dbReference type="ARBA" id="ARBA00022723"/>
    </source>
</evidence>
<sequence>MSARIRAKKTKISSESMERNFKRSDYSQNTSSRASKIWNYFARRDDGFKALCTVCESQGSPPVLIPTKDYNTTGIVKHLLTKHNISLSTPNSDHVADRPASISKPKIARVTDFFKSKVSMYSLIAELAAKDRISFANLMR</sequence>
<feature type="region of interest" description="Disordered" evidence="4">
    <location>
        <begin position="1"/>
        <end position="26"/>
    </location>
</feature>
<gene>
    <name evidence="6" type="ORF">AFUS01_LOCUS10249</name>
</gene>
<keyword evidence="1" id="KW-0479">Metal-binding</keyword>
<evidence type="ECO:0000256" key="2">
    <source>
        <dbReference type="ARBA" id="ARBA00022771"/>
    </source>
</evidence>
<dbReference type="EMBL" id="CAJVCH010076014">
    <property type="protein sequence ID" value="CAG7721000.1"/>
    <property type="molecule type" value="Genomic_DNA"/>
</dbReference>
<feature type="compositionally biased region" description="Basic residues" evidence="4">
    <location>
        <begin position="1"/>
        <end position="11"/>
    </location>
</feature>
<dbReference type="Pfam" id="PF02892">
    <property type="entry name" value="zf-BED"/>
    <property type="match status" value="1"/>
</dbReference>
<feature type="domain" description="BED-type" evidence="5">
    <location>
        <begin position="35"/>
        <end position="84"/>
    </location>
</feature>
<name>A0A8J2JIP6_9HEXA</name>